<evidence type="ECO:0000256" key="1">
    <source>
        <dbReference type="ARBA" id="ARBA00022722"/>
    </source>
</evidence>
<dbReference type="Pfam" id="PF01713">
    <property type="entry name" value="Smr"/>
    <property type="match status" value="1"/>
</dbReference>
<evidence type="ECO:0000256" key="3">
    <source>
        <dbReference type="ARBA" id="ARBA00022759"/>
    </source>
</evidence>
<evidence type="ECO:0000256" key="2">
    <source>
        <dbReference type="ARBA" id="ARBA00022730"/>
    </source>
</evidence>
<feature type="region of interest" description="Disordered" evidence="7">
    <location>
        <begin position="23"/>
        <end position="48"/>
    </location>
</feature>
<organism evidence="9 10">
    <name type="scientific">Ferrimonas gelatinilytica</name>
    <dbReference type="NCBI Taxonomy" id="1255257"/>
    <lineage>
        <taxon>Bacteria</taxon>
        <taxon>Pseudomonadati</taxon>
        <taxon>Pseudomonadota</taxon>
        <taxon>Gammaproteobacteria</taxon>
        <taxon>Alteromonadales</taxon>
        <taxon>Ferrimonadaceae</taxon>
        <taxon>Ferrimonas</taxon>
    </lineage>
</organism>
<dbReference type="PANTHER" id="PTHR35562">
    <property type="entry name" value="DNA ENDONUCLEASE SMRA-RELATED"/>
    <property type="match status" value="1"/>
</dbReference>
<proteinExistence type="inferred from homology"/>
<evidence type="ECO:0000313" key="10">
    <source>
        <dbReference type="Proteomes" id="UP001501600"/>
    </source>
</evidence>
<gene>
    <name evidence="6 9" type="primary">smrB</name>
    <name evidence="9" type="ORF">GCM10025772_16600</name>
</gene>
<sequence>MKESSPFDDDDFALFRQSVAGVKPLHQDSVNHKPSVPTPDKTRAKQTRRLADHYFSDSYQPALPTEGPMRFVRDPEQSFELKRLRRGDHTPELLLDLHGMTQQEARHELIALIDACKRQQIPCASVMHGLGSGVLKARVPAWLAQHPDVLAFHQAPLEWGGNSALLILISVGEHHRR</sequence>
<keyword evidence="1 6" id="KW-0540">Nuclease</keyword>
<keyword evidence="5 6" id="KW-0694">RNA-binding</keyword>
<dbReference type="SMART" id="SM00463">
    <property type="entry name" value="SMR"/>
    <property type="match status" value="1"/>
</dbReference>
<dbReference type="EMBL" id="BAABLF010000009">
    <property type="protein sequence ID" value="GAA5190903.1"/>
    <property type="molecule type" value="Genomic_DNA"/>
</dbReference>
<evidence type="ECO:0000259" key="8">
    <source>
        <dbReference type="PROSITE" id="PS50828"/>
    </source>
</evidence>
<keyword evidence="10" id="KW-1185">Reference proteome</keyword>
<comment type="subunit">
    <text evidence="6">Associates with collided ribosomes, but not with correctly translating polysomes.</text>
</comment>
<dbReference type="NCBIfam" id="NF003432">
    <property type="entry name" value="PRK04946.1"/>
    <property type="match status" value="1"/>
</dbReference>
<dbReference type="GO" id="GO:0004519">
    <property type="term" value="F:endonuclease activity"/>
    <property type="evidence" value="ECO:0007669"/>
    <property type="project" value="UniProtKB-KW"/>
</dbReference>
<evidence type="ECO:0000256" key="7">
    <source>
        <dbReference type="SAM" id="MobiDB-lite"/>
    </source>
</evidence>
<dbReference type="Gene3D" id="3.30.1370.110">
    <property type="match status" value="1"/>
</dbReference>
<comment type="similarity">
    <text evidence="6">Belongs to the SmrB family.</text>
</comment>
<dbReference type="InterPro" id="IPR036063">
    <property type="entry name" value="Smr_dom_sf"/>
</dbReference>
<name>A0ABP9S3D0_9GAMM</name>
<evidence type="ECO:0000256" key="6">
    <source>
        <dbReference type="HAMAP-Rule" id="MF_01042"/>
    </source>
</evidence>
<accession>A0ABP9S3D0</accession>
<comment type="caution">
    <text evidence="9">The sequence shown here is derived from an EMBL/GenBank/DDBJ whole genome shotgun (WGS) entry which is preliminary data.</text>
</comment>
<keyword evidence="2 6" id="KW-0699">rRNA-binding</keyword>
<evidence type="ECO:0000256" key="5">
    <source>
        <dbReference type="ARBA" id="ARBA00022884"/>
    </source>
</evidence>
<dbReference type="Proteomes" id="UP001501600">
    <property type="component" value="Unassembled WGS sequence"/>
</dbReference>
<reference evidence="10" key="1">
    <citation type="journal article" date="2019" name="Int. J. Syst. Evol. Microbiol.">
        <title>The Global Catalogue of Microorganisms (GCM) 10K type strain sequencing project: providing services to taxonomists for standard genome sequencing and annotation.</title>
        <authorList>
            <consortium name="The Broad Institute Genomics Platform"/>
            <consortium name="The Broad Institute Genome Sequencing Center for Infectious Disease"/>
            <person name="Wu L."/>
            <person name="Ma J."/>
        </authorList>
    </citation>
    <scope>NUCLEOTIDE SEQUENCE [LARGE SCALE GENOMIC DNA]</scope>
    <source>
        <strain evidence="10">JCM 18720</strain>
    </source>
</reference>
<evidence type="ECO:0000256" key="4">
    <source>
        <dbReference type="ARBA" id="ARBA00022801"/>
    </source>
</evidence>
<dbReference type="RefSeq" id="WP_345316592.1">
    <property type="nucleotide sequence ID" value="NZ_BAABLF010000009.1"/>
</dbReference>
<dbReference type="PROSITE" id="PS50828">
    <property type="entry name" value="SMR"/>
    <property type="match status" value="1"/>
</dbReference>
<dbReference type="SUPFAM" id="SSF160443">
    <property type="entry name" value="SMR domain-like"/>
    <property type="match status" value="1"/>
</dbReference>
<dbReference type="HAMAP" id="MF_01042">
    <property type="entry name" value="SmrB"/>
    <property type="match status" value="1"/>
</dbReference>
<dbReference type="EC" id="3.1.-.-" evidence="6"/>
<comment type="function">
    <text evidence="6">Acts as a ribosome collision sensor. Detects stalled/collided disomes (pairs of ribosomes where the leading ribosome is stalled and a second ribosome has collided with it) and endonucleolytically cleaves mRNA at the 5' boundary of the stalled ribosome. Stalled/collided disomes form a new interface (primarily via the 30S subunits) that binds SmrB. Cleaved mRNA becomes available for tmRNA ligation, leading to ribosomal subunit dissociation and rescue of stalled ribosomes.</text>
</comment>
<dbReference type="PANTHER" id="PTHR35562:SF1">
    <property type="entry name" value="UPF0115 PROTEIN YFCN"/>
    <property type="match status" value="1"/>
</dbReference>
<keyword evidence="4 6" id="KW-0378">Hydrolase</keyword>
<dbReference type="InterPro" id="IPR022990">
    <property type="entry name" value="SmrB-like"/>
</dbReference>
<keyword evidence="3 6" id="KW-0255">Endonuclease</keyword>
<dbReference type="InterPro" id="IPR002625">
    <property type="entry name" value="Smr_dom"/>
</dbReference>
<feature type="domain" description="Smr" evidence="8">
    <location>
        <begin position="95"/>
        <end position="170"/>
    </location>
</feature>
<protein>
    <recommendedName>
        <fullName evidence="6">Ribosome rescue factor SmrB</fullName>
        <ecNumber evidence="6">3.1.-.-</ecNumber>
    </recommendedName>
</protein>
<evidence type="ECO:0000313" key="9">
    <source>
        <dbReference type="EMBL" id="GAA5190903.1"/>
    </source>
</evidence>